<reference evidence="2" key="1">
    <citation type="submission" date="2018-04" db="EMBL/GenBank/DDBJ databases">
        <title>Whole genome sequencing of Hypsizygus marmoreus.</title>
        <authorList>
            <person name="Choi I.-G."/>
            <person name="Min B."/>
            <person name="Kim J.-G."/>
            <person name="Kim S."/>
            <person name="Oh Y.-L."/>
            <person name="Kong W.-S."/>
            <person name="Park H."/>
            <person name="Jeong J."/>
            <person name="Song E.-S."/>
        </authorList>
    </citation>
    <scope>NUCLEOTIDE SEQUENCE [LARGE SCALE GENOMIC DNA]</scope>
    <source>
        <strain evidence="2">51987-8</strain>
    </source>
</reference>
<sequence length="295" mass="33527">MVVRKPAHPIPPFRRSGHHVHGSLVSKPDRHPGSPPQTPQASLFRRPYWFLVPSLTTSRLGERDDIDVSGLIGLNLSYLSFFKRCVALRTLKIMLYRGGTISEPISSHVSPLSPFRRLRAVFDALTLPLLKHLHIEDLRKFPIAEITSMITRSQCSLDVLAQSGRDSEAEHCDYDLTTWTSLFDTVPSLLELKFQNIIIPKQILERITKAGLLPQLEVLECRIDTNSLHTFLDTIASRLRTTVSGPSLPVFRRAVGRYLRSSHISDPDYVKSAENRMESLKQWYNSDIQFWACGE</sequence>
<protein>
    <recommendedName>
        <fullName evidence="4">F-box domain-containing protein</fullName>
    </recommendedName>
</protein>
<accession>A0A369J8C9</accession>
<name>A0A369J8C9_HYPMA</name>
<dbReference type="InParanoid" id="A0A369J8C9"/>
<organism evidence="2 3">
    <name type="scientific">Hypsizygus marmoreus</name>
    <name type="common">White beech mushroom</name>
    <name type="synonym">Agaricus marmoreus</name>
    <dbReference type="NCBI Taxonomy" id="39966"/>
    <lineage>
        <taxon>Eukaryota</taxon>
        <taxon>Fungi</taxon>
        <taxon>Dikarya</taxon>
        <taxon>Basidiomycota</taxon>
        <taxon>Agaricomycotina</taxon>
        <taxon>Agaricomycetes</taxon>
        <taxon>Agaricomycetidae</taxon>
        <taxon>Agaricales</taxon>
        <taxon>Tricholomatineae</taxon>
        <taxon>Lyophyllaceae</taxon>
        <taxon>Hypsizygus</taxon>
    </lineage>
</organism>
<dbReference type="EMBL" id="LUEZ02000137">
    <property type="protein sequence ID" value="RDB15983.1"/>
    <property type="molecule type" value="Genomic_DNA"/>
</dbReference>
<keyword evidence="3" id="KW-1185">Reference proteome</keyword>
<comment type="caution">
    <text evidence="2">The sequence shown here is derived from an EMBL/GenBank/DDBJ whole genome shotgun (WGS) entry which is preliminary data.</text>
</comment>
<gene>
    <name evidence="2" type="ORF">Hypma_003534</name>
</gene>
<dbReference type="Proteomes" id="UP000076154">
    <property type="component" value="Unassembled WGS sequence"/>
</dbReference>
<evidence type="ECO:0008006" key="4">
    <source>
        <dbReference type="Google" id="ProtNLM"/>
    </source>
</evidence>
<proteinExistence type="predicted"/>
<feature type="region of interest" description="Disordered" evidence="1">
    <location>
        <begin position="1"/>
        <end position="41"/>
    </location>
</feature>
<evidence type="ECO:0000256" key="1">
    <source>
        <dbReference type="SAM" id="MobiDB-lite"/>
    </source>
</evidence>
<dbReference type="AlphaFoldDB" id="A0A369J8C9"/>
<evidence type="ECO:0000313" key="2">
    <source>
        <dbReference type="EMBL" id="RDB15983.1"/>
    </source>
</evidence>
<evidence type="ECO:0000313" key="3">
    <source>
        <dbReference type="Proteomes" id="UP000076154"/>
    </source>
</evidence>